<dbReference type="PRINTS" id="PR00417">
    <property type="entry name" value="PRTPISMRASEI"/>
</dbReference>
<dbReference type="InterPro" id="IPR023406">
    <property type="entry name" value="Topo_IA_AS"/>
</dbReference>
<evidence type="ECO:0000313" key="13">
    <source>
        <dbReference type="EMBL" id="MBP0724151.1"/>
    </source>
</evidence>
<dbReference type="AlphaFoldDB" id="A0A940NNU6"/>
<dbReference type="Gene3D" id="2.70.20.10">
    <property type="entry name" value="Topoisomerase I, domain 3"/>
    <property type="match status" value="1"/>
</dbReference>
<reference evidence="13" key="1">
    <citation type="submission" date="2021-04" db="EMBL/GenBank/DDBJ databases">
        <title>Genome seq and assembly of Bacillus sp.</title>
        <authorList>
            <person name="Chhetri G."/>
        </authorList>
    </citation>
    <scope>NUCLEOTIDE SEQUENCE</scope>
    <source>
        <strain evidence="13">RG28</strain>
    </source>
</reference>
<evidence type="ECO:0000256" key="10">
    <source>
        <dbReference type="ARBA" id="ARBA00032877"/>
    </source>
</evidence>
<name>A0A940NNU6_9BACI</name>
<dbReference type="InterPro" id="IPR013825">
    <property type="entry name" value="Topo_IA_cen_sub2"/>
</dbReference>
<dbReference type="GO" id="GO:0003677">
    <property type="term" value="F:DNA binding"/>
    <property type="evidence" value="ECO:0007669"/>
    <property type="project" value="UniProtKB-KW"/>
</dbReference>
<dbReference type="Proteomes" id="UP000682134">
    <property type="component" value="Unassembled WGS sequence"/>
</dbReference>
<dbReference type="InterPro" id="IPR025589">
    <property type="entry name" value="Toprim_C_rpt"/>
</dbReference>
<dbReference type="InterPro" id="IPR013497">
    <property type="entry name" value="Topo_IA_cen"/>
</dbReference>
<dbReference type="InterPro" id="IPR006171">
    <property type="entry name" value="TOPRIM_dom"/>
</dbReference>
<evidence type="ECO:0000256" key="9">
    <source>
        <dbReference type="ARBA" id="ARBA00032235"/>
    </source>
</evidence>
<dbReference type="InterPro" id="IPR013826">
    <property type="entry name" value="Topo_IA_cen_sub3"/>
</dbReference>
<dbReference type="InterPro" id="IPR034144">
    <property type="entry name" value="TOPRIM_TopoIII"/>
</dbReference>
<accession>A0A940NNU6</accession>
<evidence type="ECO:0000256" key="4">
    <source>
        <dbReference type="ARBA" id="ARBA00023029"/>
    </source>
</evidence>
<sequence>MNKVIIAEKPSVAKNIADALKIKDRKDGYFEGNGYFITWAFGHLLQLYDAKDYDEKMLRWKMENFPFIPPQFQYKVKSDPRNRDKEDLGAKKQLKIIYSLIKRNDVDMIISACDFDREGQIIGDMIIYNLKADKKVYRLLLNEWTPDEVLNGLQNIKPNTELKPLQDAGISRQWADWVIGINLTSVATLKYQKGKGKALNIGRVLLPTLKIIYDRDKEIEQFVPDTYYKLTATFQTKDNKEFEGGYVEKEEEKFKNKEILDEIDKALTNQTAFILDKQVEKKREYPQYLFNLSNLQGFITSKYKGWTSDKVLKVAQSLYEKKFITYPRTSSVVLEESLVERAAKVLGILKKGLPYEDEVKFINSKRVFDTSKVESHSAIIPTYLIPKSLTKDEEIVYTSIKNRFIMQFMPVAEYEETKITTKINHLEIKGHFISKGKVQLVEGWKKVEKIESKDTILPLVNINDTVAVTDHKISSHVTKPPKHHTEKTLLRIMETCGKGKDDEESEEIMAAILSGYSIGTPATRAETIKKLKDVGYIETQNKNLICSDVGKRLVETFPITELFDLEFTGRLEKTLSDIEKQKFTKDSFLNVIFNFTSTAVEKIKHEKDVIINEVSNDKKTIEVLGKCPICGHGIIEGQKGFGCSNWKNGCKFVVWKNDKFLATMKKKPTKTMVKALLKDGVATVKGLTSKKGNKFDANLRYEKNPDNDYYSWKMEFVNNQST</sequence>
<keyword evidence="6" id="KW-0413">Isomerase</keyword>
<dbReference type="Pfam" id="PF01751">
    <property type="entry name" value="Toprim"/>
    <property type="match status" value="1"/>
</dbReference>
<feature type="domain" description="Toprim" evidence="11">
    <location>
        <begin position="2"/>
        <end position="142"/>
    </location>
</feature>
<dbReference type="PROSITE" id="PS50880">
    <property type="entry name" value="TOPRIM"/>
    <property type="match status" value="1"/>
</dbReference>
<keyword evidence="5" id="KW-0238">DNA-binding</keyword>
<dbReference type="GO" id="GO:0006310">
    <property type="term" value="P:DNA recombination"/>
    <property type="evidence" value="ECO:0007669"/>
    <property type="project" value="TreeGrafter"/>
</dbReference>
<dbReference type="InterPro" id="IPR003602">
    <property type="entry name" value="Topo_IA_DNA-bd_dom"/>
</dbReference>
<evidence type="ECO:0000256" key="1">
    <source>
        <dbReference type="ARBA" id="ARBA00000213"/>
    </source>
</evidence>
<comment type="similarity">
    <text evidence="2">Belongs to the type IA topoisomerase family.</text>
</comment>
<dbReference type="CDD" id="cd03362">
    <property type="entry name" value="TOPRIM_TopoIA_TopoIII"/>
    <property type="match status" value="1"/>
</dbReference>
<comment type="caution">
    <text evidence="13">The sequence shown here is derived from an EMBL/GenBank/DDBJ whole genome shotgun (WGS) entry which is preliminary data.</text>
</comment>
<dbReference type="Gene3D" id="1.10.290.10">
    <property type="entry name" value="Topoisomerase I, domain 4"/>
    <property type="match status" value="1"/>
</dbReference>
<evidence type="ECO:0000256" key="6">
    <source>
        <dbReference type="ARBA" id="ARBA00023235"/>
    </source>
</evidence>
<organism evidence="13 14">
    <name type="scientific">Gottfriedia endophytica</name>
    <dbReference type="NCBI Taxonomy" id="2820819"/>
    <lineage>
        <taxon>Bacteria</taxon>
        <taxon>Bacillati</taxon>
        <taxon>Bacillota</taxon>
        <taxon>Bacilli</taxon>
        <taxon>Bacillales</taxon>
        <taxon>Bacillaceae</taxon>
        <taxon>Gottfriedia</taxon>
    </lineage>
</organism>
<dbReference type="Pfam" id="PF01131">
    <property type="entry name" value="Topoisom_bac"/>
    <property type="match status" value="1"/>
</dbReference>
<dbReference type="PROSITE" id="PS52039">
    <property type="entry name" value="TOPO_IA_2"/>
    <property type="match status" value="1"/>
</dbReference>
<dbReference type="GO" id="GO:0043597">
    <property type="term" value="C:cytoplasmic replication fork"/>
    <property type="evidence" value="ECO:0007669"/>
    <property type="project" value="TreeGrafter"/>
</dbReference>
<keyword evidence="14" id="KW-1185">Reference proteome</keyword>
<comment type="catalytic activity">
    <reaction evidence="1">
        <text>ATP-independent breakage of single-stranded DNA, followed by passage and rejoining.</text>
        <dbReference type="EC" id="5.6.2.1"/>
    </reaction>
</comment>
<evidence type="ECO:0000259" key="12">
    <source>
        <dbReference type="PROSITE" id="PS52039"/>
    </source>
</evidence>
<dbReference type="Gene3D" id="3.40.50.140">
    <property type="match status" value="1"/>
</dbReference>
<feature type="domain" description="Topo IA-type catalytic" evidence="12">
    <location>
        <begin position="162"/>
        <end position="600"/>
    </location>
</feature>
<dbReference type="SMART" id="SM00493">
    <property type="entry name" value="TOPRIM"/>
    <property type="match status" value="1"/>
</dbReference>
<keyword evidence="4" id="KW-0799">Topoisomerase</keyword>
<dbReference type="GO" id="GO:0003917">
    <property type="term" value="F:DNA topoisomerase type I (single strand cut, ATP-independent) activity"/>
    <property type="evidence" value="ECO:0007669"/>
    <property type="project" value="UniProtKB-EC"/>
</dbReference>
<protein>
    <recommendedName>
        <fullName evidence="3">DNA topoisomerase</fullName>
        <ecNumber evidence="3">5.6.2.1</ecNumber>
    </recommendedName>
    <alternativeName>
        <fullName evidence="10">Omega-protein</fullName>
    </alternativeName>
    <alternativeName>
        <fullName evidence="9">Relaxing enzyme</fullName>
    </alternativeName>
    <alternativeName>
        <fullName evidence="7">Swivelase</fullName>
    </alternativeName>
    <alternativeName>
        <fullName evidence="8">Untwisting enzyme</fullName>
    </alternativeName>
</protein>
<evidence type="ECO:0000313" key="14">
    <source>
        <dbReference type="Proteomes" id="UP000682134"/>
    </source>
</evidence>
<dbReference type="InterPro" id="IPR013824">
    <property type="entry name" value="Topo_IA_cen_sub1"/>
</dbReference>
<evidence type="ECO:0000256" key="8">
    <source>
        <dbReference type="ARBA" id="ARBA00031985"/>
    </source>
</evidence>
<dbReference type="EC" id="5.6.2.1" evidence="3"/>
<evidence type="ECO:0000259" key="11">
    <source>
        <dbReference type="PROSITE" id="PS50880"/>
    </source>
</evidence>
<dbReference type="SMART" id="SM00436">
    <property type="entry name" value="TOP1Bc"/>
    <property type="match status" value="1"/>
</dbReference>
<dbReference type="EMBL" id="JAGIYQ010000002">
    <property type="protein sequence ID" value="MBP0724151.1"/>
    <property type="molecule type" value="Genomic_DNA"/>
</dbReference>
<dbReference type="PROSITE" id="PS00396">
    <property type="entry name" value="TOPO_IA_1"/>
    <property type="match status" value="1"/>
</dbReference>
<dbReference type="Gene3D" id="1.10.460.10">
    <property type="entry name" value="Topoisomerase I, domain 2"/>
    <property type="match status" value="1"/>
</dbReference>
<dbReference type="RefSeq" id="WP_209402404.1">
    <property type="nucleotide sequence ID" value="NZ_JAGIYQ010000002.1"/>
</dbReference>
<dbReference type="SMART" id="SM00437">
    <property type="entry name" value="TOP1Ac"/>
    <property type="match status" value="1"/>
</dbReference>
<dbReference type="GO" id="GO:0006281">
    <property type="term" value="P:DNA repair"/>
    <property type="evidence" value="ECO:0007669"/>
    <property type="project" value="TreeGrafter"/>
</dbReference>
<dbReference type="InterPro" id="IPR023405">
    <property type="entry name" value="Topo_IA_core_domain"/>
</dbReference>
<dbReference type="SUPFAM" id="SSF56712">
    <property type="entry name" value="Prokaryotic type I DNA topoisomerase"/>
    <property type="match status" value="1"/>
</dbReference>
<dbReference type="Pfam" id="PF13342">
    <property type="entry name" value="Toprim_Crpt"/>
    <property type="match status" value="1"/>
</dbReference>
<dbReference type="PANTHER" id="PTHR11390:SF21">
    <property type="entry name" value="DNA TOPOISOMERASE 3-ALPHA"/>
    <property type="match status" value="1"/>
</dbReference>
<evidence type="ECO:0000256" key="5">
    <source>
        <dbReference type="ARBA" id="ARBA00023125"/>
    </source>
</evidence>
<dbReference type="InterPro" id="IPR003601">
    <property type="entry name" value="Topo_IA_2"/>
</dbReference>
<proteinExistence type="inferred from homology"/>
<evidence type="ECO:0000256" key="3">
    <source>
        <dbReference type="ARBA" id="ARBA00012891"/>
    </source>
</evidence>
<evidence type="ECO:0000256" key="7">
    <source>
        <dbReference type="ARBA" id="ARBA00030003"/>
    </source>
</evidence>
<gene>
    <name evidence="13" type="ORF">J5Y03_03000</name>
</gene>
<dbReference type="InterPro" id="IPR000380">
    <property type="entry name" value="Topo_IA"/>
</dbReference>
<dbReference type="CDD" id="cd00186">
    <property type="entry name" value="TOP1Ac"/>
    <property type="match status" value="1"/>
</dbReference>
<evidence type="ECO:0000256" key="2">
    <source>
        <dbReference type="ARBA" id="ARBA00009446"/>
    </source>
</evidence>
<dbReference type="GO" id="GO:0006265">
    <property type="term" value="P:DNA topological change"/>
    <property type="evidence" value="ECO:0007669"/>
    <property type="project" value="InterPro"/>
</dbReference>
<dbReference type="PANTHER" id="PTHR11390">
    <property type="entry name" value="PROKARYOTIC DNA TOPOISOMERASE"/>
    <property type="match status" value="1"/>
</dbReference>